<reference evidence="4" key="1">
    <citation type="submission" date="2023-07" db="EMBL/GenBank/DDBJ databases">
        <title>Study on multiphase classification of strain Alteromonas salexigens isolated from the Yellow Sea.</title>
        <authorList>
            <person name="Sun L."/>
        </authorList>
    </citation>
    <scope>NUCLEOTIDE SEQUENCE [LARGE SCALE GENOMIC DNA]</scope>
    <source>
        <strain evidence="4">ASW11-19</strain>
    </source>
</reference>
<name>A0ABT2VRW4_9ALTE</name>
<evidence type="ECO:0000256" key="1">
    <source>
        <dbReference type="SAM" id="MobiDB-lite"/>
    </source>
</evidence>
<sequence>MSKPSHKSQQANAGTELTKEADSHLQAFAGQWQLQRKIIQSNGDEFVFEGEATFSWCGSWLNYQESGQVTAPDGRQLSAERTYCWQPGTSQQIDVYFEDGRFFHSFSKDTPQAEHLCGNDHYKVDYVFNQWPVWESYWRVTGPRKDYTMLSRYRPA</sequence>
<accession>A0ABT2VRW4</accession>
<evidence type="ECO:0000313" key="4">
    <source>
        <dbReference type="Proteomes" id="UP001209257"/>
    </source>
</evidence>
<dbReference type="Proteomes" id="UP001209257">
    <property type="component" value="Unassembled WGS sequence"/>
</dbReference>
<feature type="domain" description="DUF6314" evidence="2">
    <location>
        <begin position="28"/>
        <end position="154"/>
    </location>
</feature>
<dbReference type="EMBL" id="JAOTJC010000016">
    <property type="protein sequence ID" value="MCU7556026.1"/>
    <property type="molecule type" value="Genomic_DNA"/>
</dbReference>
<feature type="region of interest" description="Disordered" evidence="1">
    <location>
        <begin position="1"/>
        <end position="20"/>
    </location>
</feature>
<evidence type="ECO:0000259" key="2">
    <source>
        <dbReference type="Pfam" id="PF19834"/>
    </source>
</evidence>
<dbReference type="Pfam" id="PF19834">
    <property type="entry name" value="DUF6314"/>
    <property type="match status" value="1"/>
</dbReference>
<comment type="caution">
    <text evidence="3">The sequence shown here is derived from an EMBL/GenBank/DDBJ whole genome shotgun (WGS) entry which is preliminary data.</text>
</comment>
<organism evidence="3 4">
    <name type="scientific">Alteromonas salexigens</name>
    <dbReference type="NCBI Taxonomy" id="2982530"/>
    <lineage>
        <taxon>Bacteria</taxon>
        <taxon>Pseudomonadati</taxon>
        <taxon>Pseudomonadota</taxon>
        <taxon>Gammaproteobacteria</taxon>
        <taxon>Alteromonadales</taxon>
        <taxon>Alteromonadaceae</taxon>
        <taxon>Alteromonas/Salinimonas group</taxon>
        <taxon>Alteromonas</taxon>
    </lineage>
</organism>
<protein>
    <submittedName>
        <fullName evidence="3">DUF6314 family protein</fullName>
    </submittedName>
</protein>
<proteinExistence type="predicted"/>
<evidence type="ECO:0000313" key="3">
    <source>
        <dbReference type="EMBL" id="MCU7556026.1"/>
    </source>
</evidence>
<keyword evidence="4" id="KW-1185">Reference proteome</keyword>
<dbReference type="InterPro" id="IPR045632">
    <property type="entry name" value="DUF6314"/>
</dbReference>
<gene>
    <name evidence="3" type="ORF">OCL06_15655</name>
</gene>